<gene>
    <name evidence="1" type="ORF">LEP1GSC035_4296</name>
</gene>
<organism evidence="1 2">
    <name type="scientific">Leptospira noguchii str. 2007001578</name>
    <dbReference type="NCBI Taxonomy" id="1049974"/>
    <lineage>
        <taxon>Bacteria</taxon>
        <taxon>Pseudomonadati</taxon>
        <taxon>Spirochaetota</taxon>
        <taxon>Spirochaetia</taxon>
        <taxon>Leptospirales</taxon>
        <taxon>Leptospiraceae</taxon>
        <taxon>Leptospira</taxon>
    </lineage>
</organism>
<reference evidence="1 2" key="1">
    <citation type="submission" date="2013-01" db="EMBL/GenBank/DDBJ databases">
        <authorList>
            <person name="Harkins D.M."/>
            <person name="Durkin A.S."/>
            <person name="Brinkac L.M."/>
            <person name="Haft D.H."/>
            <person name="Selengut J.D."/>
            <person name="Sanka R."/>
            <person name="DePew J."/>
            <person name="Purushe J."/>
            <person name="Whelen A.C."/>
            <person name="Vinetz J.M."/>
            <person name="Sutton G.G."/>
            <person name="Nierman W.C."/>
            <person name="Fouts D.E."/>
        </authorList>
    </citation>
    <scope>NUCLEOTIDE SEQUENCE [LARGE SCALE GENOMIC DNA]</scope>
    <source>
        <strain evidence="1 2">2007001578</strain>
    </source>
</reference>
<sequence length="67" mass="8141">MNKENFLFSFLKLVRVNNYSEPIIWYFTFKQALCYKFKTLICRYNNSTRVSMKPEDQDLRAGLKTIY</sequence>
<evidence type="ECO:0000313" key="1">
    <source>
        <dbReference type="EMBL" id="EMN01162.1"/>
    </source>
</evidence>
<name>A0ABP2TBR1_9LEPT</name>
<dbReference type="EMBL" id="AHMH02000059">
    <property type="protein sequence ID" value="EMN01162.1"/>
    <property type="molecule type" value="Genomic_DNA"/>
</dbReference>
<evidence type="ECO:0000313" key="2">
    <source>
        <dbReference type="Proteomes" id="UP000012099"/>
    </source>
</evidence>
<keyword evidence="2" id="KW-1185">Reference proteome</keyword>
<accession>A0ABP2TBR1</accession>
<proteinExistence type="predicted"/>
<protein>
    <submittedName>
        <fullName evidence="1">Uncharacterized protein</fullName>
    </submittedName>
</protein>
<dbReference type="Proteomes" id="UP000012099">
    <property type="component" value="Unassembled WGS sequence"/>
</dbReference>
<comment type="caution">
    <text evidence="1">The sequence shown here is derived from an EMBL/GenBank/DDBJ whole genome shotgun (WGS) entry which is preliminary data.</text>
</comment>